<name>A0A6M2BRS3_9GAMM</name>
<dbReference type="EMBL" id="JAAMOW010000003">
    <property type="protein sequence ID" value="NGY04729.1"/>
    <property type="molecule type" value="Genomic_DNA"/>
</dbReference>
<gene>
    <name evidence="2" type="ORF">G7Y85_08130</name>
</gene>
<dbReference type="Pfam" id="PF13649">
    <property type="entry name" value="Methyltransf_25"/>
    <property type="match status" value="1"/>
</dbReference>
<sequence length="278" mass="29539">MIDPDVVSRHYTRGDLLAALRSGVAKLGKTPETLTLDDLAPVDEFHIGGRMATRAFLDQLAIGANDRVLDIGCGIGGASRFAAQTYGCQVIGVDLTDEYVETGKVLCAWLGLDAKVELLQGSVLAMNLPDASVDKAFMLHVGMNIPDKAALAAEVWRVLKPGGVFGIYDIMEVNAEQLVFPVPWATVAAASSLAPPEAYRHALTGAGFEIVGERNRREFALEFFERLKTAAAAAGGPPPLGLHLLMGPDAPTKVQNMIVNVSQNKVAPVELIARKAPA</sequence>
<dbReference type="Proteomes" id="UP000472676">
    <property type="component" value="Unassembled WGS sequence"/>
</dbReference>
<evidence type="ECO:0000313" key="3">
    <source>
        <dbReference type="Proteomes" id="UP000472676"/>
    </source>
</evidence>
<dbReference type="InterPro" id="IPR050447">
    <property type="entry name" value="Erg6_SMT_methyltransf"/>
</dbReference>
<keyword evidence="2" id="KW-0489">Methyltransferase</keyword>
<reference evidence="2 3" key="1">
    <citation type="journal article" date="2014" name="Int. J. Syst. Evol. Microbiol.">
        <title>Solimonas terrae sp. nov., isolated from soil.</title>
        <authorList>
            <person name="Kim S.J."/>
            <person name="Moon J.Y."/>
            <person name="Weon H.Y."/>
            <person name="Ahn J.H."/>
            <person name="Chen W.M."/>
            <person name="Kwon S.W."/>
        </authorList>
    </citation>
    <scope>NUCLEOTIDE SEQUENCE [LARGE SCALE GENOMIC DNA]</scope>
    <source>
        <strain evidence="2 3">KIS83-12</strain>
    </source>
</reference>
<protein>
    <submittedName>
        <fullName evidence="2">Class I SAM-dependent methyltransferase</fullName>
    </submittedName>
</protein>
<accession>A0A6M2BRS3</accession>
<dbReference type="AlphaFoldDB" id="A0A6M2BRS3"/>
<dbReference type="GO" id="GO:0008168">
    <property type="term" value="F:methyltransferase activity"/>
    <property type="evidence" value="ECO:0007669"/>
    <property type="project" value="UniProtKB-KW"/>
</dbReference>
<dbReference type="Gene3D" id="3.40.50.150">
    <property type="entry name" value="Vaccinia Virus protein VP39"/>
    <property type="match status" value="1"/>
</dbReference>
<dbReference type="PANTHER" id="PTHR44068">
    <property type="entry name" value="ZGC:194242"/>
    <property type="match status" value="1"/>
</dbReference>
<keyword evidence="2" id="KW-0808">Transferase</keyword>
<dbReference type="GO" id="GO:0032259">
    <property type="term" value="P:methylation"/>
    <property type="evidence" value="ECO:0007669"/>
    <property type="project" value="UniProtKB-KW"/>
</dbReference>
<proteinExistence type="predicted"/>
<evidence type="ECO:0000313" key="2">
    <source>
        <dbReference type="EMBL" id="NGY04729.1"/>
    </source>
</evidence>
<dbReference type="InterPro" id="IPR041698">
    <property type="entry name" value="Methyltransf_25"/>
</dbReference>
<keyword evidence="3" id="KW-1185">Reference proteome</keyword>
<dbReference type="PANTHER" id="PTHR44068:SF11">
    <property type="entry name" value="GERANYL DIPHOSPHATE 2-C-METHYLTRANSFERASE"/>
    <property type="match status" value="1"/>
</dbReference>
<organism evidence="2 3">
    <name type="scientific">Solimonas terrae</name>
    <dbReference type="NCBI Taxonomy" id="1396819"/>
    <lineage>
        <taxon>Bacteria</taxon>
        <taxon>Pseudomonadati</taxon>
        <taxon>Pseudomonadota</taxon>
        <taxon>Gammaproteobacteria</taxon>
        <taxon>Nevskiales</taxon>
        <taxon>Nevskiaceae</taxon>
        <taxon>Solimonas</taxon>
    </lineage>
</organism>
<comment type="caution">
    <text evidence="2">The sequence shown here is derived from an EMBL/GenBank/DDBJ whole genome shotgun (WGS) entry which is preliminary data.</text>
</comment>
<dbReference type="CDD" id="cd02440">
    <property type="entry name" value="AdoMet_MTases"/>
    <property type="match status" value="1"/>
</dbReference>
<dbReference type="SUPFAM" id="SSF53335">
    <property type="entry name" value="S-adenosyl-L-methionine-dependent methyltransferases"/>
    <property type="match status" value="1"/>
</dbReference>
<evidence type="ECO:0000259" key="1">
    <source>
        <dbReference type="Pfam" id="PF13649"/>
    </source>
</evidence>
<dbReference type="InterPro" id="IPR029063">
    <property type="entry name" value="SAM-dependent_MTases_sf"/>
</dbReference>
<dbReference type="RefSeq" id="WP_166254600.1">
    <property type="nucleotide sequence ID" value="NZ_JAAMOW010000003.1"/>
</dbReference>
<feature type="domain" description="Methyltransferase" evidence="1">
    <location>
        <begin position="68"/>
        <end position="163"/>
    </location>
</feature>